<organism evidence="1 2">
    <name type="scientific">Mariniplasma anaerobium</name>
    <dbReference type="NCBI Taxonomy" id="2735436"/>
    <lineage>
        <taxon>Bacteria</taxon>
        <taxon>Bacillati</taxon>
        <taxon>Mycoplasmatota</taxon>
        <taxon>Mollicutes</taxon>
        <taxon>Acholeplasmatales</taxon>
        <taxon>Acholeplasmataceae</taxon>
        <taxon>Mariniplasma</taxon>
    </lineage>
</organism>
<name>A0A7U9TKK1_9MOLU</name>
<accession>A0A7U9TKK1</accession>
<dbReference type="InterPro" id="IPR013078">
    <property type="entry name" value="His_Pase_superF_clade-1"/>
</dbReference>
<dbReference type="Proteomes" id="UP000620133">
    <property type="component" value="Chromosome"/>
</dbReference>
<dbReference type="PANTHER" id="PTHR48100">
    <property type="entry name" value="BROAD-SPECIFICITY PHOSPHATASE YOR283W-RELATED"/>
    <property type="match status" value="1"/>
</dbReference>
<protein>
    <submittedName>
        <fullName evidence="1">Nickel transporter</fullName>
    </submittedName>
</protein>
<evidence type="ECO:0000313" key="2">
    <source>
        <dbReference type="Proteomes" id="UP000620133"/>
    </source>
</evidence>
<dbReference type="InterPro" id="IPR029033">
    <property type="entry name" value="His_PPase_superfam"/>
</dbReference>
<dbReference type="SMART" id="SM00855">
    <property type="entry name" value="PGAM"/>
    <property type="match status" value="1"/>
</dbReference>
<reference evidence="1" key="1">
    <citation type="submission" date="2021-01" db="EMBL/GenBank/DDBJ databases">
        <title>Draft genome sequence of Acholeplasmataceae bacterium strain Mahy22.</title>
        <authorList>
            <person name="Watanabe M."/>
            <person name="Kojima H."/>
            <person name="Fukui M."/>
        </authorList>
    </citation>
    <scope>NUCLEOTIDE SEQUENCE</scope>
    <source>
        <strain evidence="1">Mahy22</strain>
    </source>
</reference>
<dbReference type="PANTHER" id="PTHR48100:SF59">
    <property type="entry name" value="ADENOSYLCOBALAMIN_ALPHA-RIBAZOLE PHOSPHATASE"/>
    <property type="match status" value="1"/>
</dbReference>
<dbReference type="Pfam" id="PF00300">
    <property type="entry name" value="His_Phos_1"/>
    <property type="match status" value="1"/>
</dbReference>
<dbReference type="CDD" id="cd07067">
    <property type="entry name" value="HP_PGM_like"/>
    <property type="match status" value="1"/>
</dbReference>
<evidence type="ECO:0000313" key="1">
    <source>
        <dbReference type="EMBL" id="BCR35929.1"/>
    </source>
</evidence>
<dbReference type="KEGG" id="manr:MPAN_008220"/>
<keyword evidence="2" id="KW-1185">Reference proteome</keyword>
<gene>
    <name evidence="1" type="ORF">MPAN_008220</name>
</gene>
<sequence>MTTHFILIRHGEPRYDEVTDKGYVGMGYEFGKLTENGIAQAESRAKDPLLQDSEIIISSPYTRALQTAAIISRQTGIKLVVEHDLHEWMPDTKFIYDYEVSGAFQEYFEAEGKRNVGHKFRWEAYDDLKKRVHLTLLKYKNYKRVIVVCHGIVMSSLTRFDDIIEHCGVREVDL</sequence>
<dbReference type="GO" id="GO:0005737">
    <property type="term" value="C:cytoplasm"/>
    <property type="evidence" value="ECO:0007669"/>
    <property type="project" value="TreeGrafter"/>
</dbReference>
<dbReference type="SUPFAM" id="SSF53254">
    <property type="entry name" value="Phosphoglycerate mutase-like"/>
    <property type="match status" value="1"/>
</dbReference>
<dbReference type="AlphaFoldDB" id="A0A7U9TKK1"/>
<proteinExistence type="predicted"/>
<dbReference type="EMBL" id="AP024412">
    <property type="protein sequence ID" value="BCR35929.1"/>
    <property type="molecule type" value="Genomic_DNA"/>
</dbReference>
<dbReference type="RefSeq" id="WP_176239774.1">
    <property type="nucleotide sequence ID" value="NZ_AP024412.1"/>
</dbReference>
<dbReference type="Gene3D" id="3.40.50.1240">
    <property type="entry name" value="Phosphoglycerate mutase-like"/>
    <property type="match status" value="1"/>
</dbReference>
<dbReference type="GO" id="GO:0016791">
    <property type="term" value="F:phosphatase activity"/>
    <property type="evidence" value="ECO:0007669"/>
    <property type="project" value="TreeGrafter"/>
</dbReference>
<dbReference type="InterPro" id="IPR050275">
    <property type="entry name" value="PGM_Phosphatase"/>
</dbReference>